<keyword evidence="6 9" id="KW-1133">Transmembrane helix</keyword>
<evidence type="ECO:0000256" key="8">
    <source>
        <dbReference type="ARBA" id="ARBA00025800"/>
    </source>
</evidence>
<dbReference type="Pfam" id="PF04178">
    <property type="entry name" value="Got1"/>
    <property type="match status" value="1"/>
</dbReference>
<keyword evidence="7 9" id="KW-0472">Membrane</keyword>
<dbReference type="PANTHER" id="PTHR23137">
    <property type="entry name" value="VESICLE TRANSPORT PROTEIN-RELATED"/>
    <property type="match status" value="1"/>
</dbReference>
<dbReference type="AlphaFoldDB" id="A0A820RZT6"/>
<evidence type="ECO:0000256" key="5">
    <source>
        <dbReference type="ARBA" id="ARBA00022927"/>
    </source>
</evidence>
<dbReference type="GO" id="GO:0015031">
    <property type="term" value="P:protein transport"/>
    <property type="evidence" value="ECO:0007669"/>
    <property type="project" value="UniProtKB-KW"/>
</dbReference>
<dbReference type="GO" id="GO:0005737">
    <property type="term" value="C:cytoplasm"/>
    <property type="evidence" value="ECO:0007669"/>
    <property type="project" value="UniProtKB-ARBA"/>
</dbReference>
<organism evidence="10 11">
    <name type="scientific">Adineta steineri</name>
    <dbReference type="NCBI Taxonomy" id="433720"/>
    <lineage>
        <taxon>Eukaryota</taxon>
        <taxon>Metazoa</taxon>
        <taxon>Spiralia</taxon>
        <taxon>Gnathifera</taxon>
        <taxon>Rotifera</taxon>
        <taxon>Eurotatoria</taxon>
        <taxon>Bdelloidea</taxon>
        <taxon>Adinetida</taxon>
        <taxon>Adinetidae</taxon>
        <taxon>Adineta</taxon>
    </lineage>
</organism>
<evidence type="ECO:0000256" key="7">
    <source>
        <dbReference type="ARBA" id="ARBA00023136"/>
    </source>
</evidence>
<dbReference type="GO" id="GO:0012505">
    <property type="term" value="C:endomembrane system"/>
    <property type="evidence" value="ECO:0007669"/>
    <property type="project" value="UniProtKB-ARBA"/>
</dbReference>
<dbReference type="GO" id="GO:0016020">
    <property type="term" value="C:membrane"/>
    <property type="evidence" value="ECO:0007669"/>
    <property type="project" value="UniProtKB-SubCell"/>
</dbReference>
<gene>
    <name evidence="10" type="ORF">OXD698_LOCUS54054</name>
</gene>
<keyword evidence="5 9" id="KW-0653">Protein transport</keyword>
<sequence length="55" mass="5985">ATIVYFTGGSLSGFAILYSLAVIFGLGSTLFLMGPMNQLRKMFDSSRFIATIVFL</sequence>
<evidence type="ECO:0000256" key="2">
    <source>
        <dbReference type="ARBA" id="ARBA00004141"/>
    </source>
</evidence>
<feature type="non-terminal residue" evidence="10">
    <location>
        <position position="1"/>
    </location>
</feature>
<dbReference type="InterPro" id="IPR007305">
    <property type="entry name" value="Vesicle_transpt_Got1/SFT2"/>
</dbReference>
<dbReference type="GO" id="GO:0016192">
    <property type="term" value="P:vesicle-mediated transport"/>
    <property type="evidence" value="ECO:0007669"/>
    <property type="project" value="InterPro"/>
</dbReference>
<evidence type="ECO:0000313" key="11">
    <source>
        <dbReference type="Proteomes" id="UP000663844"/>
    </source>
</evidence>
<evidence type="ECO:0000256" key="3">
    <source>
        <dbReference type="ARBA" id="ARBA00022448"/>
    </source>
</evidence>
<dbReference type="Proteomes" id="UP000663844">
    <property type="component" value="Unassembled WGS sequence"/>
</dbReference>
<accession>A0A820RZT6</accession>
<keyword evidence="3 9" id="KW-0813">Transport</keyword>
<reference evidence="10" key="1">
    <citation type="submission" date="2021-02" db="EMBL/GenBank/DDBJ databases">
        <authorList>
            <person name="Nowell W R."/>
        </authorList>
    </citation>
    <scope>NUCLEOTIDE SEQUENCE</scope>
</reference>
<proteinExistence type="inferred from homology"/>
<protein>
    <recommendedName>
        <fullName evidence="9">Vesicle transport protein</fullName>
    </recommendedName>
</protein>
<keyword evidence="4 9" id="KW-0812">Transmembrane</keyword>
<name>A0A820RZT6_9BILA</name>
<comment type="caution">
    <text evidence="10">The sequence shown here is derived from an EMBL/GenBank/DDBJ whole genome shotgun (WGS) entry which is preliminary data.</text>
</comment>
<evidence type="ECO:0000256" key="9">
    <source>
        <dbReference type="RuleBase" id="RU363111"/>
    </source>
</evidence>
<comment type="caution">
    <text evidence="9">Lacks conserved residue(s) required for the propagation of feature annotation.</text>
</comment>
<dbReference type="InterPro" id="IPR011691">
    <property type="entry name" value="Vesicle_transpt_SFT2"/>
</dbReference>
<comment type="similarity">
    <text evidence="8 9">Belongs to the SFT2 family.</text>
</comment>
<dbReference type="PANTHER" id="PTHR23137:SF6">
    <property type="entry name" value="VESICLE TRANSPORT PROTEIN"/>
    <property type="match status" value="1"/>
</dbReference>
<comment type="function">
    <text evidence="1 9">May be involved in fusion of retrograde transport vesicles derived from an endocytic compartment with the Golgi complex.</text>
</comment>
<feature type="non-terminal residue" evidence="10">
    <location>
        <position position="55"/>
    </location>
</feature>
<comment type="subcellular location">
    <subcellularLocation>
        <location evidence="2 9">Membrane</location>
        <topology evidence="2 9">Multi-pass membrane protein</topology>
    </subcellularLocation>
</comment>
<dbReference type="EMBL" id="CAJOAZ010032120">
    <property type="protein sequence ID" value="CAF4445131.1"/>
    <property type="molecule type" value="Genomic_DNA"/>
</dbReference>
<evidence type="ECO:0000256" key="1">
    <source>
        <dbReference type="ARBA" id="ARBA00003566"/>
    </source>
</evidence>
<evidence type="ECO:0000256" key="4">
    <source>
        <dbReference type="ARBA" id="ARBA00022692"/>
    </source>
</evidence>
<evidence type="ECO:0000313" key="10">
    <source>
        <dbReference type="EMBL" id="CAF4445131.1"/>
    </source>
</evidence>
<feature type="transmembrane region" description="Helical" evidence="9">
    <location>
        <begin position="12"/>
        <end position="33"/>
    </location>
</feature>
<evidence type="ECO:0000256" key="6">
    <source>
        <dbReference type="ARBA" id="ARBA00022989"/>
    </source>
</evidence>